<proteinExistence type="predicted"/>
<comment type="caution">
    <text evidence="1">The sequence shown here is derived from an EMBL/GenBank/DDBJ whole genome shotgun (WGS) entry which is preliminary data.</text>
</comment>
<reference evidence="1 2" key="1">
    <citation type="submission" date="2020-07" db="EMBL/GenBank/DDBJ databases">
        <title>Description of Limosilactobacillus balticus sp. nov., Limosilactobacillus agrestis sp. nov., Limosilactobacillus albertensis sp. nov., Limosilactobacillus rudii sp. nov., Limosilactobacillus fastidiosus sp. nov., five novel Limosilactobacillus species isolated from the vertebrate gastrointestinal tract, and proposal of 6 subspecies of Limosilactobacillus reuteri adapted to the gastrointestinal tract of specific vertebrate hosts.</title>
        <authorList>
            <person name="Li F."/>
            <person name="Cheng C."/>
            <person name="Zheng J."/>
            <person name="Quevedo R.M."/>
            <person name="Li J."/>
            <person name="Roos S."/>
            <person name="Gaenzle M.G."/>
            <person name="Walter J."/>
        </authorList>
    </citation>
    <scope>NUCLEOTIDE SEQUENCE [LARGE SCALE GENOMIC DNA]</scope>
    <source>
        <strain evidence="1 2">STM2_1</strain>
    </source>
</reference>
<evidence type="ECO:0000313" key="2">
    <source>
        <dbReference type="Proteomes" id="UP000517106"/>
    </source>
</evidence>
<dbReference type="AlphaFoldDB" id="A0A7W3UM29"/>
<gene>
    <name evidence="1" type="ORF">H5S09_05325</name>
</gene>
<dbReference type="Proteomes" id="UP000517106">
    <property type="component" value="Unassembled WGS sequence"/>
</dbReference>
<name>A0A7W3UM29_9LACO</name>
<dbReference type="EMBL" id="JACIVA010000045">
    <property type="protein sequence ID" value="MBB1097355.1"/>
    <property type="molecule type" value="Genomic_DNA"/>
</dbReference>
<accession>A0A7W3UM29</accession>
<protein>
    <submittedName>
        <fullName evidence="1">Uncharacterized protein</fullName>
    </submittedName>
</protein>
<organism evidence="1 2">
    <name type="scientific">Limosilactobacillus rudii</name>
    <dbReference type="NCBI Taxonomy" id="2759755"/>
    <lineage>
        <taxon>Bacteria</taxon>
        <taxon>Bacillati</taxon>
        <taxon>Bacillota</taxon>
        <taxon>Bacilli</taxon>
        <taxon>Lactobacillales</taxon>
        <taxon>Lactobacillaceae</taxon>
        <taxon>Limosilactobacillus</taxon>
    </lineage>
</organism>
<dbReference type="RefSeq" id="WP_182596093.1">
    <property type="nucleotide sequence ID" value="NZ_JACIVA010000045.1"/>
</dbReference>
<keyword evidence="2" id="KW-1185">Reference proteome</keyword>
<sequence>MTTMNDLFKAMSKQAAENRQANGIMLIPKNDAPAGIGQGILNVRK</sequence>
<evidence type="ECO:0000313" key="1">
    <source>
        <dbReference type="EMBL" id="MBB1097355.1"/>
    </source>
</evidence>